<evidence type="ECO:0000313" key="1">
    <source>
        <dbReference type="EMBL" id="QQA00867.1"/>
    </source>
</evidence>
<gene>
    <name evidence="1" type="ORF">IWA51_11525</name>
</gene>
<dbReference type="Pfam" id="PF17239">
    <property type="entry name" value="DUF5312"/>
    <property type="match status" value="1"/>
</dbReference>
<sequence length="508" mass="58714">MSIFFQNLLNSLFAGNDPEALKKRALRNISKNLLKTKYRFYKPGTHEADPSLAKFFYEIYKVISPAQLMFQSITPAKLKSLVIGMSLSEEQKQLIDGIDENFIKEKAAADGVQKTSQFVEESVSKISDSFDSTFVAKIDSLYSKILCLRNFCLYDFYFLLKKFDGRITEHNFLTQPRFTPINGSYISEDIKEFIDIAWCIPTDQDWDDVFKLLRQAKGIEPITLAVWKKILVRIRNLKERKILEMLVQLVTEDPNYRAEAKSSNQAIAEDYIANIRNQAKKTVSELKAAQTAGKVRSLLDQVFETRNIEKLNYYTEVRSSIFEAKSLGSFKYTEPLAYLRQFILDYAKKYIRELSDILLVRAAWSNQQIAKPMSDAYNYLMEVSTKIAVLDSRISETSDLGSKIKTLMPRAERDKEARNIIGMTIDDINDEAAKIILNSTRHLVTYDKNLKMLLEDSVKKHPELIMNWKEINHFAGENLKNMAIEVYKKIYLFVSLLQNFPVEIVRQD</sequence>
<evidence type="ECO:0000313" key="2">
    <source>
        <dbReference type="Proteomes" id="UP000595224"/>
    </source>
</evidence>
<dbReference type="Proteomes" id="UP000595224">
    <property type="component" value="Chromosome"/>
</dbReference>
<protein>
    <submittedName>
        <fullName evidence="1">Uncharacterized protein</fullName>
    </submittedName>
</protein>
<name>A0A7T3V4P2_9SPIR</name>
<dbReference type="RefSeq" id="WP_198442530.1">
    <property type="nucleotide sequence ID" value="NZ_CBCSHE010000005.1"/>
</dbReference>
<accession>A0A7T3V4P2</accession>
<dbReference type="EMBL" id="CP064936">
    <property type="protein sequence ID" value="QQA00867.1"/>
    <property type="molecule type" value="Genomic_DNA"/>
</dbReference>
<dbReference type="AlphaFoldDB" id="A0A7T3V4P2"/>
<dbReference type="KEGG" id="tper:IWA51_11525"/>
<organism evidence="1 2">
    <name type="scientific">Treponema peruense</name>
    <dbReference type="NCBI Taxonomy" id="2787628"/>
    <lineage>
        <taxon>Bacteria</taxon>
        <taxon>Pseudomonadati</taxon>
        <taxon>Spirochaetota</taxon>
        <taxon>Spirochaetia</taxon>
        <taxon>Spirochaetales</taxon>
        <taxon>Treponemataceae</taxon>
        <taxon>Treponema</taxon>
    </lineage>
</organism>
<keyword evidence="2" id="KW-1185">Reference proteome</keyword>
<dbReference type="InterPro" id="IPR035196">
    <property type="entry name" value="DUF5312"/>
</dbReference>
<proteinExistence type="predicted"/>
<reference evidence="1 2" key="1">
    <citation type="submission" date="2020-11" db="EMBL/GenBank/DDBJ databases">
        <title>Treponema Peruensis nv. sp., first commensal Treponema isolated from human feces.</title>
        <authorList>
            <person name="Belkhou C."/>
            <person name="Raes J."/>
        </authorList>
    </citation>
    <scope>NUCLEOTIDE SEQUENCE [LARGE SCALE GENOMIC DNA]</scope>
    <source>
        <strain evidence="1 2">RCC2812</strain>
    </source>
</reference>